<dbReference type="Pfam" id="PF02620">
    <property type="entry name" value="YceD"/>
    <property type="match status" value="1"/>
</dbReference>
<feature type="region of interest" description="Disordered" evidence="1">
    <location>
        <begin position="146"/>
        <end position="178"/>
    </location>
</feature>
<dbReference type="RefSeq" id="WP_380719376.1">
    <property type="nucleotide sequence ID" value="NZ_JBHSGI010000024.1"/>
</dbReference>
<dbReference type="Proteomes" id="UP001595973">
    <property type="component" value="Unassembled WGS sequence"/>
</dbReference>
<proteinExistence type="predicted"/>
<accession>A0ABV9KKE6</accession>
<dbReference type="InterPro" id="IPR003772">
    <property type="entry name" value="YceD"/>
</dbReference>
<reference evidence="3" key="1">
    <citation type="journal article" date="2019" name="Int. J. Syst. Evol. Microbiol.">
        <title>The Global Catalogue of Microorganisms (GCM) 10K type strain sequencing project: providing services to taxonomists for standard genome sequencing and annotation.</title>
        <authorList>
            <consortium name="The Broad Institute Genomics Platform"/>
            <consortium name="The Broad Institute Genome Sequencing Center for Infectious Disease"/>
            <person name="Wu L."/>
            <person name="Ma J."/>
        </authorList>
    </citation>
    <scope>NUCLEOTIDE SEQUENCE [LARGE SCALE GENOMIC DNA]</scope>
    <source>
        <strain evidence="3">CGMCC 4.7283</strain>
    </source>
</reference>
<gene>
    <name evidence="2" type="ORF">ACFO5X_17715</name>
</gene>
<evidence type="ECO:0000313" key="2">
    <source>
        <dbReference type="EMBL" id="MFC4670406.1"/>
    </source>
</evidence>
<name>A0ABV9KKE6_9RHOB</name>
<evidence type="ECO:0000313" key="3">
    <source>
        <dbReference type="Proteomes" id="UP001595973"/>
    </source>
</evidence>
<evidence type="ECO:0000256" key="1">
    <source>
        <dbReference type="SAM" id="MobiDB-lite"/>
    </source>
</evidence>
<keyword evidence="3" id="KW-1185">Reference proteome</keyword>
<organism evidence="2 3">
    <name type="scientific">Seohaeicola nanhaiensis</name>
    <dbReference type="NCBI Taxonomy" id="1387282"/>
    <lineage>
        <taxon>Bacteria</taxon>
        <taxon>Pseudomonadati</taxon>
        <taxon>Pseudomonadota</taxon>
        <taxon>Alphaproteobacteria</taxon>
        <taxon>Rhodobacterales</taxon>
        <taxon>Roseobacteraceae</taxon>
        <taxon>Seohaeicola</taxon>
    </lineage>
</organism>
<protein>
    <submittedName>
        <fullName evidence="2">YceD family protein</fullName>
    </submittedName>
</protein>
<comment type="caution">
    <text evidence="2">The sequence shown here is derived from an EMBL/GenBank/DDBJ whole genome shotgun (WGS) entry which is preliminary data.</text>
</comment>
<dbReference type="EMBL" id="JBHSGI010000024">
    <property type="protein sequence ID" value="MFC4670406.1"/>
    <property type="molecule type" value="Genomic_DNA"/>
</dbReference>
<sequence>MTGKSLFRVSDLDQNAPTPFDLRPDAATMAALAEELGLQGLRKLSFSGQISAAGRRDFVLTGRLGATVVQPCVVTLEPVTTRIDTDVRRTYLANMPEPEGEEVEIPEDDTIEPLPSTIDPAAVMAEALALALPLYPRKDGVALGPANFTEPGGEAMTDEDARPFAGLANLRDRLRDKD</sequence>